<dbReference type="Pfam" id="PF01841">
    <property type="entry name" value="Transglut_core"/>
    <property type="match status" value="1"/>
</dbReference>
<dbReference type="AlphaFoldDB" id="A0A4Q5N6I2"/>
<feature type="domain" description="Transglutaminase-like" evidence="1">
    <location>
        <begin position="168"/>
        <end position="235"/>
    </location>
</feature>
<organism evidence="2 3">
    <name type="scientific">Pengzhenrongella frigida</name>
    <dbReference type="NCBI Taxonomy" id="1259133"/>
    <lineage>
        <taxon>Bacteria</taxon>
        <taxon>Bacillati</taxon>
        <taxon>Actinomycetota</taxon>
        <taxon>Actinomycetes</taxon>
        <taxon>Micrococcales</taxon>
        <taxon>Pengzhenrongella</taxon>
    </lineage>
</organism>
<reference evidence="2 3" key="1">
    <citation type="submission" date="2019-01" db="EMBL/GenBank/DDBJ databases">
        <title>Novel species of Cellulomonas.</title>
        <authorList>
            <person name="Liu Q."/>
            <person name="Xin Y.-H."/>
        </authorList>
    </citation>
    <scope>NUCLEOTIDE SEQUENCE [LARGE SCALE GENOMIC DNA]</scope>
    <source>
        <strain evidence="2 3">HLT2-17</strain>
    </source>
</reference>
<dbReference type="OrthoDB" id="9804023at2"/>
<dbReference type="EMBL" id="SDWW01000004">
    <property type="protein sequence ID" value="RYV52557.1"/>
    <property type="molecule type" value="Genomic_DNA"/>
</dbReference>
<keyword evidence="3" id="KW-1185">Reference proteome</keyword>
<protein>
    <submittedName>
        <fullName evidence="2">Transglutaminase family protein</fullName>
    </submittedName>
</protein>
<gene>
    <name evidence="2" type="ORF">EUA98_02300</name>
</gene>
<proteinExistence type="predicted"/>
<dbReference type="SUPFAM" id="SSF54001">
    <property type="entry name" value="Cysteine proteinases"/>
    <property type="match status" value="1"/>
</dbReference>
<dbReference type="PANTHER" id="PTHR33490:SF6">
    <property type="entry name" value="SLL1049 PROTEIN"/>
    <property type="match status" value="1"/>
</dbReference>
<accession>A0A4Q5N6I2</accession>
<dbReference type="Pfam" id="PF08379">
    <property type="entry name" value="Bact_transglu_N"/>
    <property type="match status" value="1"/>
</dbReference>
<evidence type="ECO:0000259" key="1">
    <source>
        <dbReference type="SMART" id="SM00460"/>
    </source>
</evidence>
<name>A0A4Q5N6I2_9MICO</name>
<dbReference type="PANTHER" id="PTHR33490">
    <property type="entry name" value="BLR5614 PROTEIN-RELATED"/>
    <property type="match status" value="1"/>
</dbReference>
<sequence>MSRLHIMHTTTFRYSGSVAASYNEARMVPVSQPGQRVLEASLSVTPQSWRHDYTDYWGTAVSAFEVRLPHDRLVIAARSRVEMEGTFTIPTEVAPWDVVHGQPVADRLAEFLASTTTTAAPAEVVALAEACVAGRGPHEAAEAICRAVRDELEYVPGVTAVHTPATEAWAARTGVCQDMAHLSLGALRAVGIPARYVSGYLYPLSGGELGQTVVGESHAWIEWWAGQWTGFDPTNRIFADDGHVILARGREYSDVAPLRGIYAGTGTEDLEVEVQITREE</sequence>
<dbReference type="InterPro" id="IPR002931">
    <property type="entry name" value="Transglutaminase-like"/>
</dbReference>
<dbReference type="InterPro" id="IPR038765">
    <property type="entry name" value="Papain-like_cys_pep_sf"/>
</dbReference>
<dbReference type="SMART" id="SM00460">
    <property type="entry name" value="TGc"/>
    <property type="match status" value="1"/>
</dbReference>
<dbReference type="Gene3D" id="3.10.620.30">
    <property type="match status" value="1"/>
</dbReference>
<evidence type="ECO:0000313" key="2">
    <source>
        <dbReference type="EMBL" id="RYV52557.1"/>
    </source>
</evidence>
<dbReference type="Proteomes" id="UP000293764">
    <property type="component" value="Unassembled WGS sequence"/>
</dbReference>
<comment type="caution">
    <text evidence="2">The sequence shown here is derived from an EMBL/GenBank/DDBJ whole genome shotgun (WGS) entry which is preliminary data.</text>
</comment>
<dbReference type="InterPro" id="IPR013589">
    <property type="entry name" value="Bac_transglu_N"/>
</dbReference>
<dbReference type="RefSeq" id="WP_130101051.1">
    <property type="nucleotide sequence ID" value="NZ_SDWW01000004.1"/>
</dbReference>
<evidence type="ECO:0000313" key="3">
    <source>
        <dbReference type="Proteomes" id="UP000293764"/>
    </source>
</evidence>